<gene>
    <name evidence="1" type="ORF">KRR39_03785</name>
</gene>
<evidence type="ECO:0008006" key="3">
    <source>
        <dbReference type="Google" id="ProtNLM"/>
    </source>
</evidence>
<proteinExistence type="predicted"/>
<dbReference type="EMBL" id="CP077062">
    <property type="protein sequence ID" value="QWZ08964.1"/>
    <property type="molecule type" value="Genomic_DNA"/>
</dbReference>
<dbReference type="KEGG" id="nps:KRR39_03785"/>
<sequence length="196" mass="21732">MTGRDPATTLQDCHRILILGRTGSGKTTLARELAGRVDVPHVELDSLYFGPGFSTAPLPLLRERTSAAIAGERWVTDGNKKAVRDLVWPRADTVVWLDYPVVVSLWRLGKRALWRTSKIKAEAASGDAVSPSGDAARSVPRQMLSAAKGVLTALRSHRGQRREYPLLFARPENQHLAVVRLRSPRATRRWLARITP</sequence>
<dbReference type="AlphaFoldDB" id="A0A975T146"/>
<accession>A0A975T146</accession>
<reference evidence="1" key="1">
    <citation type="submission" date="2021-06" db="EMBL/GenBank/DDBJ databases">
        <title>Complete genome sequence of Nocardioides sp. G188.</title>
        <authorList>
            <person name="Im W.-T."/>
        </authorList>
    </citation>
    <scope>NUCLEOTIDE SEQUENCE</scope>
    <source>
        <strain evidence="1">G188</strain>
    </source>
</reference>
<dbReference type="PANTHER" id="PTHR37816">
    <property type="entry name" value="YALI0E33011P"/>
    <property type="match status" value="1"/>
</dbReference>
<protein>
    <recommendedName>
        <fullName evidence="3">Adenylate kinase</fullName>
    </recommendedName>
</protein>
<dbReference type="PANTHER" id="PTHR37816:SF1">
    <property type="entry name" value="TOXIN"/>
    <property type="match status" value="1"/>
</dbReference>
<dbReference type="InterPro" id="IPR052922">
    <property type="entry name" value="Cytidylate_Kinase-2"/>
</dbReference>
<dbReference type="Proteomes" id="UP000683575">
    <property type="component" value="Chromosome"/>
</dbReference>
<evidence type="ECO:0000313" key="1">
    <source>
        <dbReference type="EMBL" id="QWZ08964.1"/>
    </source>
</evidence>
<name>A0A975T146_9ACTN</name>
<organism evidence="1 2">
    <name type="scientific">Nocardioides panacis</name>
    <dbReference type="NCBI Taxonomy" id="2849501"/>
    <lineage>
        <taxon>Bacteria</taxon>
        <taxon>Bacillati</taxon>
        <taxon>Actinomycetota</taxon>
        <taxon>Actinomycetes</taxon>
        <taxon>Propionibacteriales</taxon>
        <taxon>Nocardioidaceae</taxon>
        <taxon>Nocardioides</taxon>
    </lineage>
</organism>
<dbReference type="RefSeq" id="WP_216940810.1">
    <property type="nucleotide sequence ID" value="NZ_CP077062.1"/>
</dbReference>
<evidence type="ECO:0000313" key="2">
    <source>
        <dbReference type="Proteomes" id="UP000683575"/>
    </source>
</evidence>
<dbReference type="CDD" id="cd00267">
    <property type="entry name" value="ABC_ATPase"/>
    <property type="match status" value="1"/>
</dbReference>
<keyword evidence="2" id="KW-1185">Reference proteome</keyword>